<sequence length="136" mass="15611">MGINVRIKDGKYGRYASICILSFGHVPRKLVGSTSQGLQEPLPNTSVVEESKKDEYLLENKNEFEEGEPKIENENFVESHEINLLTHETNFVLVDNSLCMQESWKQPKENDDLSLNSREISRTLKESNPNAMKKRE</sequence>
<dbReference type="EMBL" id="CM044703">
    <property type="protein sequence ID" value="KAI5672301.1"/>
    <property type="molecule type" value="Genomic_DNA"/>
</dbReference>
<organism evidence="1 2">
    <name type="scientific">Catharanthus roseus</name>
    <name type="common">Madagascar periwinkle</name>
    <name type="synonym">Vinca rosea</name>
    <dbReference type="NCBI Taxonomy" id="4058"/>
    <lineage>
        <taxon>Eukaryota</taxon>
        <taxon>Viridiplantae</taxon>
        <taxon>Streptophyta</taxon>
        <taxon>Embryophyta</taxon>
        <taxon>Tracheophyta</taxon>
        <taxon>Spermatophyta</taxon>
        <taxon>Magnoliopsida</taxon>
        <taxon>eudicotyledons</taxon>
        <taxon>Gunneridae</taxon>
        <taxon>Pentapetalae</taxon>
        <taxon>asterids</taxon>
        <taxon>lamiids</taxon>
        <taxon>Gentianales</taxon>
        <taxon>Apocynaceae</taxon>
        <taxon>Rauvolfioideae</taxon>
        <taxon>Vinceae</taxon>
        <taxon>Catharanthinae</taxon>
        <taxon>Catharanthus</taxon>
    </lineage>
</organism>
<proteinExistence type="predicted"/>
<evidence type="ECO:0000313" key="1">
    <source>
        <dbReference type="EMBL" id="KAI5672301.1"/>
    </source>
</evidence>
<dbReference type="Proteomes" id="UP001060085">
    <property type="component" value="Linkage Group LG03"/>
</dbReference>
<name>A0ACC0BI08_CATRO</name>
<protein>
    <submittedName>
        <fullName evidence="1">Uncharacterized protein</fullName>
    </submittedName>
</protein>
<keyword evidence="2" id="KW-1185">Reference proteome</keyword>
<evidence type="ECO:0000313" key="2">
    <source>
        <dbReference type="Proteomes" id="UP001060085"/>
    </source>
</evidence>
<accession>A0ACC0BI08</accession>
<reference evidence="2" key="1">
    <citation type="journal article" date="2023" name="Nat. Plants">
        <title>Single-cell RNA sequencing provides a high-resolution roadmap for understanding the multicellular compartmentation of specialized metabolism.</title>
        <authorList>
            <person name="Sun S."/>
            <person name="Shen X."/>
            <person name="Li Y."/>
            <person name="Li Y."/>
            <person name="Wang S."/>
            <person name="Li R."/>
            <person name="Zhang H."/>
            <person name="Shen G."/>
            <person name="Guo B."/>
            <person name="Wei J."/>
            <person name="Xu J."/>
            <person name="St-Pierre B."/>
            <person name="Chen S."/>
            <person name="Sun C."/>
        </authorList>
    </citation>
    <scope>NUCLEOTIDE SEQUENCE [LARGE SCALE GENOMIC DNA]</scope>
</reference>
<gene>
    <name evidence="1" type="ORF">M9H77_12665</name>
</gene>
<comment type="caution">
    <text evidence="1">The sequence shown here is derived from an EMBL/GenBank/DDBJ whole genome shotgun (WGS) entry which is preliminary data.</text>
</comment>